<proteinExistence type="predicted"/>
<keyword evidence="2" id="KW-1185">Reference proteome</keyword>
<sequence>MSDECDTRERVASFLASHVTDCQDRLTTSFTPDNPTNTASIYDQRLVRLRKPIRVVEDYLRQLRAGSADTGADMNVSSSDAVAALNAFEEITGVGPAVKEKIMNDTAKAEDVVVSLFVMEAIYKVVMRRV</sequence>
<gene>
    <name evidence="1" type="ORF">SCHCODRAFT_108046</name>
</gene>
<dbReference type="GeneID" id="9590707"/>
<dbReference type="VEuPathDB" id="FungiDB:SCHCODRAFT_02618737"/>
<dbReference type="KEGG" id="scm:SCHCO_02618737"/>
<dbReference type="RefSeq" id="XP_003033309.1">
    <property type="nucleotide sequence ID" value="XM_003033263.1"/>
</dbReference>
<evidence type="ECO:0000313" key="2">
    <source>
        <dbReference type="Proteomes" id="UP000007431"/>
    </source>
</evidence>
<dbReference type="Proteomes" id="UP000007431">
    <property type="component" value="Unassembled WGS sequence"/>
</dbReference>
<protein>
    <submittedName>
        <fullName evidence="1">Uncharacterized protein</fullName>
    </submittedName>
</protein>
<evidence type="ECO:0000313" key="1">
    <source>
        <dbReference type="EMBL" id="EFI98406.1"/>
    </source>
</evidence>
<dbReference type="InParanoid" id="D8Q0V7"/>
<reference evidence="1 2" key="1">
    <citation type="journal article" date="2010" name="Nat. Biotechnol.">
        <title>Genome sequence of the model mushroom Schizophyllum commune.</title>
        <authorList>
            <person name="Ohm R.A."/>
            <person name="de Jong J.F."/>
            <person name="Lugones L.G."/>
            <person name="Aerts A."/>
            <person name="Kothe E."/>
            <person name="Stajich J.E."/>
            <person name="de Vries R.P."/>
            <person name="Record E."/>
            <person name="Levasseur A."/>
            <person name="Baker S.E."/>
            <person name="Bartholomew K.A."/>
            <person name="Coutinho P.M."/>
            <person name="Erdmann S."/>
            <person name="Fowler T.J."/>
            <person name="Gathman A.C."/>
            <person name="Lombard V."/>
            <person name="Henrissat B."/>
            <person name="Knabe N."/>
            <person name="Kuees U."/>
            <person name="Lilly W.W."/>
            <person name="Lindquist E."/>
            <person name="Lucas S."/>
            <person name="Magnuson J.K."/>
            <person name="Piumi F."/>
            <person name="Raudaskoski M."/>
            <person name="Salamov A."/>
            <person name="Schmutz J."/>
            <person name="Schwarze F.W.M.R."/>
            <person name="vanKuyk P.A."/>
            <person name="Horton J.S."/>
            <person name="Grigoriev I.V."/>
            <person name="Woesten H.A.B."/>
        </authorList>
    </citation>
    <scope>NUCLEOTIDE SEQUENCE [LARGE SCALE GENOMIC DNA]</scope>
    <source>
        <strain evidence="2">H4-8 / FGSC 9210</strain>
    </source>
</reference>
<accession>D8Q0V7</accession>
<organism evidence="2">
    <name type="scientific">Schizophyllum commune (strain H4-8 / FGSC 9210)</name>
    <name type="common">Split gill fungus</name>
    <dbReference type="NCBI Taxonomy" id="578458"/>
    <lineage>
        <taxon>Eukaryota</taxon>
        <taxon>Fungi</taxon>
        <taxon>Dikarya</taxon>
        <taxon>Basidiomycota</taxon>
        <taxon>Agaricomycotina</taxon>
        <taxon>Agaricomycetes</taxon>
        <taxon>Agaricomycetidae</taxon>
        <taxon>Agaricales</taxon>
        <taxon>Schizophyllaceae</taxon>
        <taxon>Schizophyllum</taxon>
    </lineage>
</organism>
<dbReference type="HOGENOM" id="CLU_1939363_0_0_1"/>
<dbReference type="AlphaFoldDB" id="D8Q0V7"/>
<name>D8Q0V7_SCHCM</name>
<feature type="non-terminal residue" evidence="1">
    <location>
        <position position="130"/>
    </location>
</feature>
<dbReference type="EMBL" id="GL377305">
    <property type="protein sequence ID" value="EFI98406.1"/>
    <property type="molecule type" value="Genomic_DNA"/>
</dbReference>